<feature type="signal peptide" evidence="1">
    <location>
        <begin position="1"/>
        <end position="27"/>
    </location>
</feature>
<dbReference type="Gene3D" id="3.40.190.10">
    <property type="entry name" value="Periplasmic binding protein-like II"/>
    <property type="match status" value="2"/>
</dbReference>
<dbReference type="Proteomes" id="UP001365405">
    <property type="component" value="Unassembled WGS sequence"/>
</dbReference>
<reference evidence="2 3" key="1">
    <citation type="submission" date="2024-04" db="EMBL/GenBank/DDBJ databases">
        <title>Novel species of the genus Ideonella isolated from streams.</title>
        <authorList>
            <person name="Lu H."/>
        </authorList>
    </citation>
    <scope>NUCLEOTIDE SEQUENCE [LARGE SCALE GENOMIC DNA]</scope>
    <source>
        <strain evidence="2 3">DXS22W</strain>
    </source>
</reference>
<gene>
    <name evidence="2" type="ORF">AACH10_11720</name>
</gene>
<keyword evidence="1" id="KW-0732">Signal</keyword>
<dbReference type="InterPro" id="IPR018392">
    <property type="entry name" value="LysM"/>
</dbReference>
<organism evidence="2 3">
    <name type="scientific">Pseudaquabacterium inlustre</name>
    <dbReference type="NCBI Taxonomy" id="2984192"/>
    <lineage>
        <taxon>Bacteria</taxon>
        <taxon>Pseudomonadati</taxon>
        <taxon>Pseudomonadota</taxon>
        <taxon>Betaproteobacteria</taxon>
        <taxon>Burkholderiales</taxon>
        <taxon>Sphaerotilaceae</taxon>
        <taxon>Pseudaquabacterium</taxon>
    </lineage>
</organism>
<evidence type="ECO:0000313" key="2">
    <source>
        <dbReference type="EMBL" id="MEK8050906.1"/>
    </source>
</evidence>
<dbReference type="PANTHER" id="PTHR30024:SF17">
    <property type="entry name" value="SOLUTE-BINDING PROTEIN FAMILY 3_N-TERMINAL DOMAIN-CONTAINING PROTEIN"/>
    <property type="match status" value="1"/>
</dbReference>
<dbReference type="SUPFAM" id="SSF53850">
    <property type="entry name" value="Periplasmic binding protein-like II"/>
    <property type="match status" value="1"/>
</dbReference>
<comment type="caution">
    <text evidence="2">The sequence shown here is derived from an EMBL/GenBank/DDBJ whole genome shotgun (WGS) entry which is preliminary data.</text>
</comment>
<proteinExistence type="predicted"/>
<dbReference type="RefSeq" id="WP_341410601.1">
    <property type="nucleotide sequence ID" value="NZ_JBBUTH010000007.1"/>
</dbReference>
<evidence type="ECO:0000256" key="1">
    <source>
        <dbReference type="SAM" id="SignalP"/>
    </source>
</evidence>
<dbReference type="Gene3D" id="3.10.350.10">
    <property type="entry name" value="LysM domain"/>
    <property type="match status" value="1"/>
</dbReference>
<feature type="chain" id="PRO_5046867433" evidence="1">
    <location>
        <begin position="28"/>
        <end position="388"/>
    </location>
</feature>
<dbReference type="InterPro" id="IPR036779">
    <property type="entry name" value="LysM_dom_sf"/>
</dbReference>
<dbReference type="Pfam" id="PF12974">
    <property type="entry name" value="Phosphonate-bd"/>
    <property type="match status" value="1"/>
</dbReference>
<sequence>MDRPHAARSGLIATASVLVLASVPALATAGETVEVKPGDSFSALAARHTGNVRSWRQMYRPQLSGLANPDRIQVGMRFELVNDAQGKYLRLVGSAPVSVPALAPAPAPPVAPPAAPVAAAPAAPNPAPAGGELVLGVLPNIAPATLLAQYEHLKRYLERSGAGTKVRLVVPPNFKVFFEAMMAGEYDLAVAAPHFARVGQADRSLVPVGMYEPRIGALFVAPIDSPLTGPRDARSKAIGFANPQSLVALYGLQWLKGLGMEPGKDFEVKAARSDLGVGRMMLTGEAAAAVMSNGELRALPPDESSRLRIVEVFVRIPNFILMANPARLDREQISRLRGQFKAFMSDKDEGAEFTRATGFSGFVDVDDAQMRELDAFAPQTRRAMGVVK</sequence>
<protein>
    <submittedName>
        <fullName evidence="2">PhnD/SsuA/transferrin family substrate-binding protein</fullName>
    </submittedName>
</protein>
<dbReference type="EMBL" id="JBBUTH010000007">
    <property type="protein sequence ID" value="MEK8050906.1"/>
    <property type="molecule type" value="Genomic_DNA"/>
</dbReference>
<accession>A0ABU9CGA7</accession>
<name>A0ABU9CGA7_9BURK</name>
<evidence type="ECO:0000313" key="3">
    <source>
        <dbReference type="Proteomes" id="UP001365405"/>
    </source>
</evidence>
<keyword evidence="3" id="KW-1185">Reference proteome</keyword>
<dbReference type="CDD" id="cd00118">
    <property type="entry name" value="LysM"/>
    <property type="match status" value="1"/>
</dbReference>
<dbReference type="PANTHER" id="PTHR30024">
    <property type="entry name" value="ALIPHATIC SULFONATES-BINDING PROTEIN-RELATED"/>
    <property type="match status" value="1"/>
</dbReference>